<gene>
    <name evidence="1" type="ORF">IQ260_21355</name>
</gene>
<dbReference type="EMBL" id="JADEXP010000246">
    <property type="protein sequence ID" value="MBE9069197.1"/>
    <property type="molecule type" value="Genomic_DNA"/>
</dbReference>
<evidence type="ECO:0000313" key="2">
    <source>
        <dbReference type="Proteomes" id="UP000615026"/>
    </source>
</evidence>
<comment type="caution">
    <text evidence="1">The sequence shown here is derived from an EMBL/GenBank/DDBJ whole genome shotgun (WGS) entry which is preliminary data.</text>
</comment>
<evidence type="ECO:0008006" key="3">
    <source>
        <dbReference type="Google" id="ProtNLM"/>
    </source>
</evidence>
<dbReference type="RefSeq" id="WP_193995110.1">
    <property type="nucleotide sequence ID" value="NZ_JADEXP010000246.1"/>
</dbReference>
<dbReference type="AlphaFoldDB" id="A0A928ZXA0"/>
<proteinExistence type="predicted"/>
<sequence length="177" mass="17927">MVSLLKTMLGRLGLAAVTAAALVAALDVQPARAQAAYGSYVGAGGSLGLTDDDNGDGDGLGLVISGRYKLFAVPVSLRGQAFLFNGDLALVPTVSYDIPLTFQTDVYVGAGISLPTGNDASPVGDQTAFVIQPGIDFAVPRSNLVVFGNAIFAFDAFEDGGGTATAVQAGVGWNLGR</sequence>
<keyword evidence="2" id="KW-1185">Reference proteome</keyword>
<evidence type="ECO:0000313" key="1">
    <source>
        <dbReference type="EMBL" id="MBE9069197.1"/>
    </source>
</evidence>
<name>A0A928ZXA0_LEPEC</name>
<organism evidence="1 2">
    <name type="scientific">Leptolyngbya cf. ectocarpi LEGE 11479</name>
    <dbReference type="NCBI Taxonomy" id="1828722"/>
    <lineage>
        <taxon>Bacteria</taxon>
        <taxon>Bacillati</taxon>
        <taxon>Cyanobacteriota</taxon>
        <taxon>Cyanophyceae</taxon>
        <taxon>Leptolyngbyales</taxon>
        <taxon>Leptolyngbyaceae</taxon>
        <taxon>Leptolyngbya group</taxon>
        <taxon>Leptolyngbya</taxon>
    </lineage>
</organism>
<accession>A0A928ZXA0</accession>
<protein>
    <recommendedName>
        <fullName evidence="3">Porin family protein</fullName>
    </recommendedName>
</protein>
<dbReference type="Proteomes" id="UP000615026">
    <property type="component" value="Unassembled WGS sequence"/>
</dbReference>
<reference evidence="1" key="1">
    <citation type="submission" date="2020-10" db="EMBL/GenBank/DDBJ databases">
        <authorList>
            <person name="Castelo-Branco R."/>
            <person name="Eusebio N."/>
            <person name="Adriana R."/>
            <person name="Vieira A."/>
            <person name="Brugerolle De Fraissinette N."/>
            <person name="Rezende De Castro R."/>
            <person name="Schneider M.P."/>
            <person name="Vasconcelos V."/>
            <person name="Leao P.N."/>
        </authorList>
    </citation>
    <scope>NUCLEOTIDE SEQUENCE</scope>
    <source>
        <strain evidence="1">LEGE 11479</strain>
    </source>
</reference>